<evidence type="ECO:0000256" key="1">
    <source>
        <dbReference type="ARBA" id="ARBA00001974"/>
    </source>
</evidence>
<evidence type="ECO:0000256" key="5">
    <source>
        <dbReference type="ARBA" id="ARBA00022827"/>
    </source>
</evidence>
<comment type="subunit">
    <text evidence="3">Homodimer.</text>
</comment>
<comment type="caution">
    <text evidence="11">The sequence shown here is derived from an EMBL/GenBank/DDBJ whole genome shotgun (WGS) entry which is preliminary data.</text>
</comment>
<evidence type="ECO:0000313" key="11">
    <source>
        <dbReference type="EMBL" id="KAG5176666.1"/>
    </source>
</evidence>
<comment type="cofactor">
    <cofactor evidence="1 7">
        <name>FAD</name>
        <dbReference type="ChEBI" id="CHEBI:57692"/>
    </cofactor>
</comment>
<comment type="similarity">
    <text evidence="2 7">Belongs to the acyl-CoA dehydrogenase family.</text>
</comment>
<evidence type="ECO:0000256" key="7">
    <source>
        <dbReference type="RuleBase" id="RU362125"/>
    </source>
</evidence>
<evidence type="ECO:0000259" key="9">
    <source>
        <dbReference type="Pfam" id="PF02770"/>
    </source>
</evidence>
<keyword evidence="5 7" id="KW-0274">FAD</keyword>
<dbReference type="Gene3D" id="1.10.540.10">
    <property type="entry name" value="Acyl-CoA dehydrogenase/oxidase, N-terminal domain"/>
    <property type="match status" value="1"/>
</dbReference>
<dbReference type="GO" id="GO:0003995">
    <property type="term" value="F:acyl-CoA dehydrogenase activity"/>
    <property type="evidence" value="ECO:0007669"/>
    <property type="project" value="TreeGrafter"/>
</dbReference>
<feature type="domain" description="Acyl-CoA dehydrogenase/oxidase N-terminal" evidence="10">
    <location>
        <begin position="9"/>
        <end position="129"/>
    </location>
</feature>
<dbReference type="Gene3D" id="2.40.110.10">
    <property type="entry name" value="Butyryl-CoA Dehydrogenase, subunit A, domain 2"/>
    <property type="match status" value="1"/>
</dbReference>
<dbReference type="Proteomes" id="UP000664859">
    <property type="component" value="Unassembled WGS sequence"/>
</dbReference>
<dbReference type="PANTHER" id="PTHR48083">
    <property type="entry name" value="MEDIUM-CHAIN SPECIFIC ACYL-COA DEHYDROGENASE, MITOCHONDRIAL-RELATED"/>
    <property type="match status" value="1"/>
</dbReference>
<dbReference type="EMBL" id="JAFCMP010000535">
    <property type="protein sequence ID" value="KAG5176666.1"/>
    <property type="molecule type" value="Genomic_DNA"/>
</dbReference>
<keyword evidence="12" id="KW-1185">Reference proteome</keyword>
<keyword evidence="6 7" id="KW-0560">Oxidoreductase</keyword>
<dbReference type="AlphaFoldDB" id="A0A836C9V4"/>
<feature type="domain" description="Acyl-CoA oxidase/dehydrogenase middle" evidence="9">
    <location>
        <begin position="134"/>
        <end position="233"/>
    </location>
</feature>
<proteinExistence type="inferred from homology"/>
<name>A0A836C9V4_9STRA</name>
<reference evidence="11" key="1">
    <citation type="submission" date="2021-02" db="EMBL/GenBank/DDBJ databases">
        <title>First Annotated Genome of the Yellow-green Alga Tribonema minus.</title>
        <authorList>
            <person name="Mahan K.M."/>
        </authorList>
    </citation>
    <scope>NUCLEOTIDE SEQUENCE</scope>
    <source>
        <strain evidence="11">UTEX B ZZ1240</strain>
    </source>
</reference>
<dbReference type="InterPro" id="IPR013786">
    <property type="entry name" value="AcylCoA_DH/ox_N"/>
</dbReference>
<dbReference type="OrthoDB" id="434771at2759"/>
<dbReference type="InterPro" id="IPR037069">
    <property type="entry name" value="AcylCoA_DH/ox_N_sf"/>
</dbReference>
<evidence type="ECO:0000313" key="12">
    <source>
        <dbReference type="Proteomes" id="UP000664859"/>
    </source>
</evidence>
<evidence type="ECO:0000256" key="3">
    <source>
        <dbReference type="ARBA" id="ARBA00011738"/>
    </source>
</evidence>
<accession>A0A836C9V4</accession>
<dbReference type="InterPro" id="IPR050741">
    <property type="entry name" value="Acyl-CoA_dehydrogenase"/>
</dbReference>
<dbReference type="InterPro" id="IPR009075">
    <property type="entry name" value="AcylCo_DH/oxidase_C"/>
</dbReference>
<dbReference type="InterPro" id="IPR036250">
    <property type="entry name" value="AcylCo_DH-like_C"/>
</dbReference>
<feature type="domain" description="Acyl-CoA dehydrogenase/oxidase C-terminal" evidence="8">
    <location>
        <begin position="252"/>
        <end position="399"/>
    </location>
</feature>
<protein>
    <submittedName>
        <fullName evidence="11">Acyl-CoA dehydrogenase</fullName>
    </submittedName>
</protein>
<dbReference type="Pfam" id="PF02771">
    <property type="entry name" value="Acyl-CoA_dh_N"/>
    <property type="match status" value="1"/>
</dbReference>
<evidence type="ECO:0000256" key="2">
    <source>
        <dbReference type="ARBA" id="ARBA00009347"/>
    </source>
</evidence>
<evidence type="ECO:0000259" key="8">
    <source>
        <dbReference type="Pfam" id="PF00441"/>
    </source>
</evidence>
<dbReference type="SUPFAM" id="SSF47203">
    <property type="entry name" value="Acyl-CoA dehydrogenase C-terminal domain-like"/>
    <property type="match status" value="1"/>
</dbReference>
<dbReference type="Pfam" id="PF02770">
    <property type="entry name" value="Acyl-CoA_dh_M"/>
    <property type="match status" value="1"/>
</dbReference>
<dbReference type="GO" id="GO:0050660">
    <property type="term" value="F:flavin adenine dinucleotide binding"/>
    <property type="evidence" value="ECO:0007669"/>
    <property type="project" value="InterPro"/>
</dbReference>
<dbReference type="Gene3D" id="1.20.140.10">
    <property type="entry name" value="Butyryl-CoA Dehydrogenase, subunit A, domain 3"/>
    <property type="match status" value="1"/>
</dbReference>
<sequence>MTSAEEEKQAHRLRTLEAFVEDECIPAERVKEIKARTGSRWSEVPAVMEQLKLRARALGLWNLFMPPGHPGTQGVSVSQYAALSEVMGRSTIAPEACNCSAPDTGNMEVLAQYGSAAQQAAWLPDLLEGRIRSAFLMTEPETASSDATNIACRIRRFGDKYVVTGRKWWSTGAMDPRCRLFIVMGRMEGAEWDARPIHQRHTMLLVPARSPGVTLERALEVFGYDDAPHGHAEVTLRGVEVSADAALLLGEGRGFEIAQGRLGPGRVHHCMRALGLAERALTALVRRSRERIAFGRPLCDHDMVRRSIADSRMELDQARHLVLDCARKLERSGGAKGAMMEVAMIKVVVPNVACAVIDRAIQVHGGMGVCQDTFLAAAYAHMRTLRIADGPDEVSAPVVLQR</sequence>
<dbReference type="GO" id="GO:0005737">
    <property type="term" value="C:cytoplasm"/>
    <property type="evidence" value="ECO:0007669"/>
    <property type="project" value="TreeGrafter"/>
</dbReference>
<dbReference type="InterPro" id="IPR046373">
    <property type="entry name" value="Acyl-CoA_Oxase/DH_mid-dom_sf"/>
</dbReference>
<evidence type="ECO:0000256" key="4">
    <source>
        <dbReference type="ARBA" id="ARBA00022630"/>
    </source>
</evidence>
<organism evidence="11 12">
    <name type="scientific">Tribonema minus</name>
    <dbReference type="NCBI Taxonomy" id="303371"/>
    <lineage>
        <taxon>Eukaryota</taxon>
        <taxon>Sar</taxon>
        <taxon>Stramenopiles</taxon>
        <taxon>Ochrophyta</taxon>
        <taxon>PX clade</taxon>
        <taxon>Xanthophyceae</taxon>
        <taxon>Tribonematales</taxon>
        <taxon>Tribonemataceae</taxon>
        <taxon>Tribonema</taxon>
    </lineage>
</organism>
<dbReference type="Pfam" id="PF00441">
    <property type="entry name" value="Acyl-CoA_dh_1"/>
    <property type="match status" value="1"/>
</dbReference>
<gene>
    <name evidence="11" type="ORF">JKP88DRAFT_334926</name>
</gene>
<dbReference type="SUPFAM" id="SSF56645">
    <property type="entry name" value="Acyl-CoA dehydrogenase NM domain-like"/>
    <property type="match status" value="1"/>
</dbReference>
<dbReference type="GO" id="GO:0033539">
    <property type="term" value="P:fatty acid beta-oxidation using acyl-CoA dehydrogenase"/>
    <property type="evidence" value="ECO:0007669"/>
    <property type="project" value="TreeGrafter"/>
</dbReference>
<dbReference type="PANTHER" id="PTHR48083:SF13">
    <property type="entry name" value="ACYL-COA DEHYDROGENASE FAMILY MEMBER 11"/>
    <property type="match status" value="1"/>
</dbReference>
<evidence type="ECO:0000256" key="6">
    <source>
        <dbReference type="ARBA" id="ARBA00023002"/>
    </source>
</evidence>
<dbReference type="InterPro" id="IPR009100">
    <property type="entry name" value="AcylCoA_DH/oxidase_NM_dom_sf"/>
</dbReference>
<evidence type="ECO:0000259" key="10">
    <source>
        <dbReference type="Pfam" id="PF02771"/>
    </source>
</evidence>
<dbReference type="InterPro" id="IPR006091">
    <property type="entry name" value="Acyl-CoA_Oxase/DH_mid-dom"/>
</dbReference>
<keyword evidence="4 7" id="KW-0285">Flavoprotein</keyword>